<dbReference type="EMBL" id="CP045489">
    <property type="protein sequence ID" value="QFU84427.1"/>
    <property type="molecule type" value="Genomic_DNA"/>
</dbReference>
<dbReference type="Gene3D" id="1.10.3720.10">
    <property type="entry name" value="MetI-like"/>
    <property type="match status" value="1"/>
</dbReference>
<dbReference type="SUPFAM" id="SSF161098">
    <property type="entry name" value="MetI-like"/>
    <property type="match status" value="1"/>
</dbReference>
<dbReference type="RefSeq" id="WP_152943948.1">
    <property type="nucleotide sequence ID" value="NZ_CP045489.1"/>
</dbReference>
<dbReference type="PROSITE" id="PS50928">
    <property type="entry name" value="ABC_TM1"/>
    <property type="match status" value="1"/>
</dbReference>
<protein>
    <submittedName>
        <fullName evidence="10">ABC transporter permease subunit</fullName>
    </submittedName>
</protein>
<evidence type="ECO:0000256" key="1">
    <source>
        <dbReference type="ARBA" id="ARBA00004651"/>
    </source>
</evidence>
<dbReference type="OrthoDB" id="45815at2157"/>
<evidence type="ECO:0000256" key="6">
    <source>
        <dbReference type="ARBA" id="ARBA00022989"/>
    </source>
</evidence>
<name>A0A5P9P8W0_9EURY</name>
<feature type="transmembrane region" description="Helical" evidence="8">
    <location>
        <begin position="226"/>
        <end position="248"/>
    </location>
</feature>
<evidence type="ECO:0000256" key="8">
    <source>
        <dbReference type="RuleBase" id="RU363032"/>
    </source>
</evidence>
<dbReference type="Proteomes" id="UP000326170">
    <property type="component" value="Plasmid unnamed1"/>
</dbReference>
<dbReference type="Pfam" id="PF00528">
    <property type="entry name" value="BPD_transp_1"/>
    <property type="match status" value="1"/>
</dbReference>
<reference evidence="10 11" key="1">
    <citation type="journal article" date="2007" name="Int. J. Syst. Evol. Microbiol.">
        <title>Natronorubrum sulfidifaciens sp. nov., an extremely haloalkaliphilic archaeon isolated from Aiding salt lake in Xin-Jiang, China.</title>
        <authorList>
            <person name="Cui H.L."/>
            <person name="Tohty D."/>
            <person name="Liu H.C."/>
            <person name="Liu S.J."/>
            <person name="Oren A."/>
            <person name="Zhou P.J."/>
        </authorList>
    </citation>
    <scope>NUCLEOTIDE SEQUENCE [LARGE SCALE GENOMIC DNA]</scope>
    <source>
        <strain evidence="10 11">7-3</strain>
        <plasmid evidence="10">unnamed1</plasmid>
    </source>
</reference>
<evidence type="ECO:0000256" key="4">
    <source>
        <dbReference type="ARBA" id="ARBA00022475"/>
    </source>
</evidence>
<comment type="similarity">
    <text evidence="2">Belongs to the binding-protein-dependent transport system permease family. CysTW subfamily.</text>
</comment>
<evidence type="ECO:0000259" key="9">
    <source>
        <dbReference type="PROSITE" id="PS50928"/>
    </source>
</evidence>
<evidence type="ECO:0000256" key="7">
    <source>
        <dbReference type="ARBA" id="ARBA00023136"/>
    </source>
</evidence>
<evidence type="ECO:0000256" key="3">
    <source>
        <dbReference type="ARBA" id="ARBA00022448"/>
    </source>
</evidence>
<dbReference type="InterPro" id="IPR035906">
    <property type="entry name" value="MetI-like_sf"/>
</dbReference>
<dbReference type="AlphaFoldDB" id="A0A5P9P8W0"/>
<keyword evidence="7 8" id="KW-0472">Membrane</keyword>
<feature type="transmembrane region" description="Helical" evidence="8">
    <location>
        <begin position="178"/>
        <end position="197"/>
    </location>
</feature>
<comment type="subcellular location">
    <subcellularLocation>
        <location evidence="1 8">Cell membrane</location>
        <topology evidence="1 8">Multi-pass membrane protein</topology>
    </subcellularLocation>
</comment>
<keyword evidence="4" id="KW-1003">Cell membrane</keyword>
<feature type="transmembrane region" description="Helical" evidence="8">
    <location>
        <begin position="38"/>
        <end position="59"/>
    </location>
</feature>
<dbReference type="GeneID" id="42302961"/>
<feature type="domain" description="ABC transmembrane type-1" evidence="9">
    <location>
        <begin position="89"/>
        <end position="295"/>
    </location>
</feature>
<dbReference type="GO" id="GO:0005886">
    <property type="term" value="C:plasma membrane"/>
    <property type="evidence" value="ECO:0007669"/>
    <property type="project" value="UniProtKB-SubCell"/>
</dbReference>
<evidence type="ECO:0000256" key="2">
    <source>
        <dbReference type="ARBA" id="ARBA00007069"/>
    </source>
</evidence>
<dbReference type="GO" id="GO:0055085">
    <property type="term" value="P:transmembrane transport"/>
    <property type="evidence" value="ECO:0007669"/>
    <property type="project" value="InterPro"/>
</dbReference>
<dbReference type="KEGG" id="nas:GCU68_17990"/>
<feature type="transmembrane region" description="Helical" evidence="8">
    <location>
        <begin position="274"/>
        <end position="295"/>
    </location>
</feature>
<proteinExistence type="inferred from homology"/>
<feature type="transmembrane region" description="Helical" evidence="8">
    <location>
        <begin position="121"/>
        <end position="141"/>
    </location>
</feature>
<evidence type="ECO:0000313" key="10">
    <source>
        <dbReference type="EMBL" id="QFU84427.1"/>
    </source>
</evidence>
<evidence type="ECO:0000313" key="11">
    <source>
        <dbReference type="Proteomes" id="UP000326170"/>
    </source>
</evidence>
<accession>A0A5P9P8W0</accession>
<sequence length="310" mass="34443">MSNETASTTAEAPNRIDSIRQRLMESERFGYLLSPGSGLLWVLLFLFLPMTVIVAFSLFRAGEFGTIIYEPTLENYRRFVNGSVYHRVIARSLLIGVVTTLIVLPFGYTLGYFLGRSKSRWTPILLGLVVVQFWVPLVIRTYAWIPILGRQGIFNDFLLWLGVVGQPVEILYTTHGMILGLAVSIMPFMVLPVYSIVSTIDEEIIQAAKTLGASDARAFREVTLPLSWPGVVSGILFTFILSAGSYLAPQLLGGTNDRLIAPVIETVFSQDFNWPFAATLSLVYVAMIVGILYLFSRKADIEEALEGTQL</sequence>
<gene>
    <name evidence="10" type="ORF">GCU68_17990</name>
</gene>
<organism evidence="10 11">
    <name type="scientific">Natronorubrum aibiense</name>
    <dbReference type="NCBI Taxonomy" id="348826"/>
    <lineage>
        <taxon>Archaea</taxon>
        <taxon>Methanobacteriati</taxon>
        <taxon>Methanobacteriota</taxon>
        <taxon>Stenosarchaea group</taxon>
        <taxon>Halobacteria</taxon>
        <taxon>Halobacteriales</taxon>
        <taxon>Natrialbaceae</taxon>
        <taxon>Natronorubrum</taxon>
    </lineage>
</organism>
<geneLocation type="plasmid" evidence="10 11">
    <name>unnamed1</name>
</geneLocation>
<keyword evidence="6 8" id="KW-1133">Transmembrane helix</keyword>
<keyword evidence="3 8" id="KW-0813">Transport</keyword>
<dbReference type="PANTHER" id="PTHR42929:SF1">
    <property type="entry name" value="INNER MEMBRANE ABC TRANSPORTER PERMEASE PROTEIN YDCU-RELATED"/>
    <property type="match status" value="1"/>
</dbReference>
<dbReference type="InterPro" id="IPR000515">
    <property type="entry name" value="MetI-like"/>
</dbReference>
<dbReference type="PANTHER" id="PTHR42929">
    <property type="entry name" value="INNER MEMBRANE ABC TRANSPORTER PERMEASE PROTEIN YDCU-RELATED-RELATED"/>
    <property type="match status" value="1"/>
</dbReference>
<keyword evidence="10" id="KW-0614">Plasmid</keyword>
<keyword evidence="11" id="KW-1185">Reference proteome</keyword>
<dbReference type="CDD" id="cd06261">
    <property type="entry name" value="TM_PBP2"/>
    <property type="match status" value="1"/>
</dbReference>
<feature type="transmembrane region" description="Helical" evidence="8">
    <location>
        <begin position="93"/>
        <end position="115"/>
    </location>
</feature>
<evidence type="ECO:0000256" key="5">
    <source>
        <dbReference type="ARBA" id="ARBA00022692"/>
    </source>
</evidence>
<keyword evidence="5 8" id="KW-0812">Transmembrane</keyword>